<evidence type="ECO:0000256" key="1">
    <source>
        <dbReference type="PROSITE-ProRule" id="PRU01005"/>
    </source>
</evidence>
<evidence type="ECO:0000313" key="5">
    <source>
        <dbReference type="Proteomes" id="UP001201812"/>
    </source>
</evidence>
<feature type="compositionally biased region" description="Basic residues" evidence="2">
    <location>
        <begin position="110"/>
        <end position="121"/>
    </location>
</feature>
<gene>
    <name evidence="4" type="ORF">DdX_10275</name>
</gene>
<evidence type="ECO:0000256" key="2">
    <source>
        <dbReference type="SAM" id="MobiDB-lite"/>
    </source>
</evidence>
<feature type="domain" description="ShKT" evidence="3">
    <location>
        <begin position="188"/>
        <end position="222"/>
    </location>
</feature>
<protein>
    <submittedName>
        <fullName evidence="4">ShK domain-like domain-containing protein</fullName>
    </submittedName>
</protein>
<dbReference type="Proteomes" id="UP001201812">
    <property type="component" value="Unassembled WGS sequence"/>
</dbReference>
<comment type="caution">
    <text evidence="1">Lacks conserved residue(s) required for the propagation of feature annotation.</text>
</comment>
<dbReference type="SMART" id="SM00254">
    <property type="entry name" value="ShKT"/>
    <property type="match status" value="2"/>
</dbReference>
<feature type="domain" description="ShKT" evidence="3">
    <location>
        <begin position="146"/>
        <end position="186"/>
    </location>
</feature>
<dbReference type="InterPro" id="IPR003582">
    <property type="entry name" value="ShKT_dom"/>
</dbReference>
<dbReference type="EMBL" id="JAKKPZ010000022">
    <property type="protein sequence ID" value="KAI1711395.1"/>
    <property type="molecule type" value="Genomic_DNA"/>
</dbReference>
<accession>A0AAD4R5G1</accession>
<name>A0AAD4R5G1_9BILA</name>
<evidence type="ECO:0000259" key="3">
    <source>
        <dbReference type="PROSITE" id="PS51670"/>
    </source>
</evidence>
<feature type="region of interest" description="Disordered" evidence="2">
    <location>
        <begin position="22"/>
        <end position="149"/>
    </location>
</feature>
<dbReference type="AlphaFoldDB" id="A0AAD4R5G1"/>
<keyword evidence="5" id="KW-1185">Reference proteome</keyword>
<dbReference type="Pfam" id="PF01549">
    <property type="entry name" value="ShK"/>
    <property type="match status" value="2"/>
</dbReference>
<sequence length="237" mass="25332">MGVCFMQRCYQILSEVRQVYCAGNEDDPDEDGPDVKEPDDVEPGNPDGPGRPRGDVDDSDNLPGDNEDESDPDGSDPDGSGPDGSGPDGSDPDGSDGSDDNDDRPLGTKAGKHKDSKRRKGRSESDGSDSDDSGALPPPDATPTQALPGNWGVNCPSLAQSGMCNNPLYKTVMQRSCKTSCGQDDCVDSRPDLCGPWSQRNFCQRDFYASVKHLCALTCHLCQPSNDLISSEDVSRR</sequence>
<reference evidence="4" key="1">
    <citation type="submission" date="2022-01" db="EMBL/GenBank/DDBJ databases">
        <title>Genome Sequence Resource for Two Populations of Ditylenchus destructor, the Migratory Endoparasitic Phytonematode.</title>
        <authorList>
            <person name="Zhang H."/>
            <person name="Lin R."/>
            <person name="Xie B."/>
        </authorList>
    </citation>
    <scope>NUCLEOTIDE SEQUENCE</scope>
    <source>
        <strain evidence="4">BazhouSP</strain>
    </source>
</reference>
<comment type="caution">
    <text evidence="4">The sequence shown here is derived from an EMBL/GenBank/DDBJ whole genome shotgun (WGS) entry which is preliminary data.</text>
</comment>
<dbReference type="Gene3D" id="1.10.10.1940">
    <property type="match status" value="2"/>
</dbReference>
<dbReference type="PROSITE" id="PS51670">
    <property type="entry name" value="SHKT"/>
    <property type="match status" value="2"/>
</dbReference>
<feature type="compositionally biased region" description="Acidic residues" evidence="2">
    <location>
        <begin position="90"/>
        <end position="102"/>
    </location>
</feature>
<organism evidence="4 5">
    <name type="scientific">Ditylenchus destructor</name>
    <dbReference type="NCBI Taxonomy" id="166010"/>
    <lineage>
        <taxon>Eukaryota</taxon>
        <taxon>Metazoa</taxon>
        <taxon>Ecdysozoa</taxon>
        <taxon>Nematoda</taxon>
        <taxon>Chromadorea</taxon>
        <taxon>Rhabditida</taxon>
        <taxon>Tylenchina</taxon>
        <taxon>Tylenchomorpha</taxon>
        <taxon>Sphaerularioidea</taxon>
        <taxon>Anguinidae</taxon>
        <taxon>Anguininae</taxon>
        <taxon>Ditylenchus</taxon>
    </lineage>
</organism>
<proteinExistence type="predicted"/>
<evidence type="ECO:0000313" key="4">
    <source>
        <dbReference type="EMBL" id="KAI1711395.1"/>
    </source>
</evidence>
<feature type="compositionally biased region" description="Acidic residues" evidence="2">
    <location>
        <begin position="57"/>
        <end position="76"/>
    </location>
</feature>